<comment type="caution">
    <text evidence="2">The sequence shown here is derived from an EMBL/GenBank/DDBJ whole genome shotgun (WGS) entry which is preliminary data.</text>
</comment>
<evidence type="ECO:0000259" key="1">
    <source>
        <dbReference type="Pfam" id="PF11557"/>
    </source>
</evidence>
<sequence length="114" mass="12269">MGVQNYAIGHTVATDSHAQDTTIETGRLSNTLVYHYDTPDVLKRRSQIRVLASRIDVGGDAVSPLGSHHYYELGAGWLIDTSNDIKFLNNIGVGLALNIGSNLSGGSLVILFNE</sequence>
<reference evidence="2 3" key="1">
    <citation type="submission" date="2023-11" db="EMBL/GenBank/DDBJ databases">
        <title>Gilvimarinus fulvus sp. nov., isolated from the surface of Kelp.</title>
        <authorList>
            <person name="Sun Y.Y."/>
            <person name="Gong Y."/>
            <person name="Du Z.J."/>
        </authorList>
    </citation>
    <scope>NUCLEOTIDE SEQUENCE [LARGE SCALE GENOMIC DNA]</scope>
    <source>
        <strain evidence="2 3">SDUM040013</strain>
    </source>
</reference>
<gene>
    <name evidence="2" type="ORF">SCD92_17215</name>
</gene>
<accession>A0ABU4S3L0</accession>
<dbReference type="Proteomes" id="UP001273505">
    <property type="component" value="Unassembled WGS sequence"/>
</dbReference>
<evidence type="ECO:0000313" key="3">
    <source>
        <dbReference type="Proteomes" id="UP001273505"/>
    </source>
</evidence>
<name>A0ABU4S3L0_9GAMM</name>
<keyword evidence="3" id="KW-1185">Reference proteome</keyword>
<proteinExistence type="predicted"/>
<protein>
    <submittedName>
        <fullName evidence="2">Solitary outer membrane autotransporter beta-barrel domain</fullName>
    </submittedName>
</protein>
<evidence type="ECO:0000313" key="2">
    <source>
        <dbReference type="EMBL" id="MDX6851121.1"/>
    </source>
</evidence>
<dbReference type="EMBL" id="JAXAFO010000040">
    <property type="protein sequence ID" value="MDX6851121.1"/>
    <property type="molecule type" value="Genomic_DNA"/>
</dbReference>
<organism evidence="2 3">
    <name type="scientific">Gilvimarinus gilvus</name>
    <dbReference type="NCBI Taxonomy" id="3058038"/>
    <lineage>
        <taxon>Bacteria</taxon>
        <taxon>Pseudomonadati</taxon>
        <taxon>Pseudomonadota</taxon>
        <taxon>Gammaproteobacteria</taxon>
        <taxon>Cellvibrionales</taxon>
        <taxon>Cellvibrionaceae</taxon>
        <taxon>Gilvimarinus</taxon>
    </lineage>
</organism>
<feature type="domain" description="Solitary outer membrane autotransporter-like beta-barrel" evidence="1">
    <location>
        <begin position="5"/>
        <end position="114"/>
    </location>
</feature>
<dbReference type="Pfam" id="PF11557">
    <property type="entry name" value="Omp_AT"/>
    <property type="match status" value="1"/>
</dbReference>
<dbReference type="InterPro" id="IPR021621">
    <property type="entry name" value="Omp_AT"/>
</dbReference>